<organism evidence="4 5">
    <name type="scientific">Thalassiosira pseudonana</name>
    <name type="common">Marine diatom</name>
    <name type="synonym">Cyclotella nana</name>
    <dbReference type="NCBI Taxonomy" id="35128"/>
    <lineage>
        <taxon>Eukaryota</taxon>
        <taxon>Sar</taxon>
        <taxon>Stramenopiles</taxon>
        <taxon>Ochrophyta</taxon>
        <taxon>Bacillariophyta</taxon>
        <taxon>Coscinodiscophyceae</taxon>
        <taxon>Thalassiosirophycidae</taxon>
        <taxon>Thalassiosirales</taxon>
        <taxon>Thalassiosiraceae</taxon>
        <taxon>Thalassiosira</taxon>
    </lineage>
</organism>
<dbReference type="PaxDb" id="35128-Thaps2038"/>
<feature type="signal peptide" evidence="3">
    <location>
        <begin position="1"/>
        <end position="18"/>
    </location>
</feature>
<feature type="region of interest" description="Disordered" evidence="1">
    <location>
        <begin position="80"/>
        <end position="117"/>
    </location>
</feature>
<dbReference type="InParanoid" id="B8BSM8"/>
<feature type="region of interest" description="Disordered" evidence="1">
    <location>
        <begin position="247"/>
        <end position="266"/>
    </location>
</feature>
<reference evidence="4 5" key="1">
    <citation type="journal article" date="2004" name="Science">
        <title>The genome of the diatom Thalassiosira pseudonana: ecology, evolution, and metabolism.</title>
        <authorList>
            <person name="Armbrust E.V."/>
            <person name="Berges J.A."/>
            <person name="Bowler C."/>
            <person name="Green B.R."/>
            <person name="Martinez D."/>
            <person name="Putnam N.H."/>
            <person name="Zhou S."/>
            <person name="Allen A.E."/>
            <person name="Apt K.E."/>
            <person name="Bechner M."/>
            <person name="Brzezinski M.A."/>
            <person name="Chaal B.K."/>
            <person name="Chiovitti A."/>
            <person name="Davis A.K."/>
            <person name="Demarest M.S."/>
            <person name="Detter J.C."/>
            <person name="Glavina T."/>
            <person name="Goodstein D."/>
            <person name="Hadi M.Z."/>
            <person name="Hellsten U."/>
            <person name="Hildebrand M."/>
            <person name="Jenkins B.D."/>
            <person name="Jurka J."/>
            <person name="Kapitonov V.V."/>
            <person name="Kroger N."/>
            <person name="Lau W.W."/>
            <person name="Lane T.W."/>
            <person name="Larimer F.W."/>
            <person name="Lippmeier J.C."/>
            <person name="Lucas S."/>
            <person name="Medina M."/>
            <person name="Montsant A."/>
            <person name="Obornik M."/>
            <person name="Parker M.S."/>
            <person name="Palenik B."/>
            <person name="Pazour G.J."/>
            <person name="Richardson P.M."/>
            <person name="Rynearson T.A."/>
            <person name="Saito M.A."/>
            <person name="Schwartz D.C."/>
            <person name="Thamatrakoln K."/>
            <person name="Valentin K."/>
            <person name="Vardi A."/>
            <person name="Wilkerson F.P."/>
            <person name="Rokhsar D.S."/>
        </authorList>
    </citation>
    <scope>NUCLEOTIDE SEQUENCE [LARGE SCALE GENOMIC DNA]</scope>
    <source>
        <strain evidence="4 5">CCMP1335</strain>
    </source>
</reference>
<evidence type="ECO:0000256" key="2">
    <source>
        <dbReference type="SAM" id="Phobius"/>
    </source>
</evidence>
<dbReference type="HOGENOM" id="CLU_442492_0_0_1"/>
<dbReference type="EMBL" id="CM000638">
    <property type="protein sequence ID" value="EED96749.1"/>
    <property type="molecule type" value="Genomic_DNA"/>
</dbReference>
<dbReference type="KEGG" id="tps:THAPSDRAFT_2038"/>
<dbReference type="AlphaFoldDB" id="B8BSM8"/>
<evidence type="ECO:0000313" key="5">
    <source>
        <dbReference type="Proteomes" id="UP000001449"/>
    </source>
</evidence>
<keyword evidence="2" id="KW-1133">Transmembrane helix</keyword>
<sequence length="618" mass="66058">MHLKLLLVSTAVALSADASPVNPSPKNVPFLSKKLENIAVSAHKSISKLATEERGSNDAASNEFLNDFLVSISINNTKVTPPPLTPGSTHVSPSNSPTLLPTVDSSPSAPSPNPSEEVLNEVVDEVYTQHNETTDDERAIRSVTPSQSISVAPAVVHSANASPSPSDIANHSLLPTEEQIECPATYVSTVEYNPYDIVSSSIGGAWSIYQCKKWPQSAYCNSFEPGGDNSDFGWTMIAPCVIAPTANTTEESTTPTPSPSHASANTMQPSIEVGDESLLTPLPTATATLHSDHYTTWLANPDEAQDAVLVKLPRIICDLTFSSSLAQSFEQKHVLLVAMSSTIYSVLGKHLRKDLYDIAGISLVVSVSKTDPGTGSTMRLKATFIGSVSFSLRGAPTERDLVNILLRYFSVEEFTSKLKLPLRVRNVLPESVLKVNSVFFSLDDGSLIQVGAPNYTEQALPAPSGIGRDKAGYKLQISLFFALLAMAFGLVMMMLLVQVSRTFRDDDESSDSLGDMAPSVGQSITAVRADSLSEPTVEITVSATPNFRRGGHVLDDISEVSSLSASPYTERASHYNDIAPETPSLGISAPNRRYNGVPVPYACDGSHGFVGGIMLETP</sequence>
<evidence type="ECO:0000313" key="4">
    <source>
        <dbReference type="EMBL" id="EED96749.1"/>
    </source>
</evidence>
<gene>
    <name evidence="4" type="ORF">THAPSDRAFT_2038</name>
</gene>
<dbReference type="Proteomes" id="UP000001449">
    <property type="component" value="Chromosome 1"/>
</dbReference>
<keyword evidence="2" id="KW-0812">Transmembrane</keyword>
<evidence type="ECO:0000256" key="3">
    <source>
        <dbReference type="SAM" id="SignalP"/>
    </source>
</evidence>
<feature type="compositionally biased region" description="Polar residues" evidence="1">
    <location>
        <begin position="86"/>
        <end position="99"/>
    </location>
</feature>
<keyword evidence="3" id="KW-0732">Signal</keyword>
<dbReference type="GeneID" id="7449763"/>
<dbReference type="eggNOG" id="ENOG502TABZ">
    <property type="taxonomic scope" value="Eukaryota"/>
</dbReference>
<protein>
    <submittedName>
        <fullName evidence="4">Uncharacterized protein</fullName>
    </submittedName>
</protein>
<accession>B8BSM8</accession>
<feature type="transmembrane region" description="Helical" evidence="2">
    <location>
        <begin position="477"/>
        <end position="497"/>
    </location>
</feature>
<keyword evidence="2" id="KW-0472">Membrane</keyword>
<dbReference type="RefSeq" id="XP_002287108.1">
    <property type="nucleotide sequence ID" value="XM_002287072.1"/>
</dbReference>
<reference evidence="4 5" key="2">
    <citation type="journal article" date="2008" name="Nature">
        <title>The Phaeodactylum genome reveals the evolutionary history of diatom genomes.</title>
        <authorList>
            <person name="Bowler C."/>
            <person name="Allen A.E."/>
            <person name="Badger J.H."/>
            <person name="Grimwood J."/>
            <person name="Jabbari K."/>
            <person name="Kuo A."/>
            <person name="Maheswari U."/>
            <person name="Martens C."/>
            <person name="Maumus F."/>
            <person name="Otillar R.P."/>
            <person name="Rayko E."/>
            <person name="Salamov A."/>
            <person name="Vandepoele K."/>
            <person name="Beszteri B."/>
            <person name="Gruber A."/>
            <person name="Heijde M."/>
            <person name="Katinka M."/>
            <person name="Mock T."/>
            <person name="Valentin K."/>
            <person name="Verret F."/>
            <person name="Berges J.A."/>
            <person name="Brownlee C."/>
            <person name="Cadoret J.P."/>
            <person name="Chiovitti A."/>
            <person name="Choi C.J."/>
            <person name="Coesel S."/>
            <person name="De Martino A."/>
            <person name="Detter J.C."/>
            <person name="Durkin C."/>
            <person name="Falciatore A."/>
            <person name="Fournet J."/>
            <person name="Haruta M."/>
            <person name="Huysman M.J."/>
            <person name="Jenkins B.D."/>
            <person name="Jiroutova K."/>
            <person name="Jorgensen R.E."/>
            <person name="Joubert Y."/>
            <person name="Kaplan A."/>
            <person name="Kroger N."/>
            <person name="Kroth P.G."/>
            <person name="La Roche J."/>
            <person name="Lindquist E."/>
            <person name="Lommer M."/>
            <person name="Martin-Jezequel V."/>
            <person name="Lopez P.J."/>
            <person name="Lucas S."/>
            <person name="Mangogna M."/>
            <person name="McGinnis K."/>
            <person name="Medlin L.K."/>
            <person name="Montsant A."/>
            <person name="Oudot-Le Secq M.P."/>
            <person name="Napoli C."/>
            <person name="Obornik M."/>
            <person name="Parker M.S."/>
            <person name="Petit J.L."/>
            <person name="Porcel B.M."/>
            <person name="Poulsen N."/>
            <person name="Robison M."/>
            <person name="Rychlewski L."/>
            <person name="Rynearson T.A."/>
            <person name="Schmutz J."/>
            <person name="Shapiro H."/>
            <person name="Siaut M."/>
            <person name="Stanley M."/>
            <person name="Sussman M.R."/>
            <person name="Taylor A.R."/>
            <person name="Vardi A."/>
            <person name="von Dassow P."/>
            <person name="Vyverman W."/>
            <person name="Willis A."/>
            <person name="Wyrwicz L.S."/>
            <person name="Rokhsar D.S."/>
            <person name="Weissenbach J."/>
            <person name="Armbrust E.V."/>
            <person name="Green B.R."/>
            <person name="Van de Peer Y."/>
            <person name="Grigoriev I.V."/>
        </authorList>
    </citation>
    <scope>NUCLEOTIDE SEQUENCE [LARGE SCALE GENOMIC DNA]</scope>
    <source>
        <strain evidence="4 5">CCMP1335</strain>
    </source>
</reference>
<evidence type="ECO:0000256" key="1">
    <source>
        <dbReference type="SAM" id="MobiDB-lite"/>
    </source>
</evidence>
<keyword evidence="5" id="KW-1185">Reference proteome</keyword>
<feature type="chain" id="PRO_5002868941" evidence="3">
    <location>
        <begin position="19"/>
        <end position="618"/>
    </location>
</feature>
<proteinExistence type="predicted"/>
<name>B8BSM8_THAPS</name>